<proteinExistence type="predicted"/>
<protein>
    <submittedName>
        <fullName evidence="1">Uncharacterized protein</fullName>
    </submittedName>
</protein>
<name>A0A8S5U7V3_9CAUD</name>
<dbReference type="EMBL" id="BK016031">
    <property type="protein sequence ID" value="DAF90525.1"/>
    <property type="molecule type" value="Genomic_DNA"/>
</dbReference>
<accession>A0A8S5U7V3</accession>
<reference evidence="1" key="1">
    <citation type="journal article" date="2021" name="Proc. Natl. Acad. Sci. U.S.A.">
        <title>A Catalog of Tens of Thousands of Viruses from Human Metagenomes Reveals Hidden Associations with Chronic Diseases.</title>
        <authorList>
            <person name="Tisza M.J."/>
            <person name="Buck C.B."/>
        </authorList>
    </citation>
    <scope>NUCLEOTIDE SEQUENCE</scope>
    <source>
        <strain evidence="1">Ctdet19</strain>
    </source>
</reference>
<organism evidence="1">
    <name type="scientific">Podoviridae sp. ctdet19</name>
    <dbReference type="NCBI Taxonomy" id="2825262"/>
    <lineage>
        <taxon>Viruses</taxon>
        <taxon>Duplodnaviria</taxon>
        <taxon>Heunggongvirae</taxon>
        <taxon>Uroviricota</taxon>
        <taxon>Caudoviricetes</taxon>
    </lineage>
</organism>
<sequence length="228" mass="26327">MAKFQLSQRSIDILSMGVRNLSNLPLAEQKKLLRQLFQTANRRLKSLEKLELTPTALRHVQSAGLKKFSLNAPAKEIHRQYAVLQDFFAQKSSTVSGAKSIEKSFFKNQALKITMTPASIKDLTKEQVRTLNEKYEGELTEEAVQEFAKENINRYWDIFHEILEANPNYNDSRGSPIVKEIYEQEYSENRRPADIRETVETRLSDVKRAQVQESRGRRDVFSAGRNSF</sequence>
<evidence type="ECO:0000313" key="1">
    <source>
        <dbReference type="EMBL" id="DAF90525.1"/>
    </source>
</evidence>